<dbReference type="FunCoup" id="B4MQP5">
    <property type="interactions" value="4"/>
</dbReference>
<dbReference type="Proteomes" id="UP000007798">
    <property type="component" value="Unassembled WGS sequence"/>
</dbReference>
<dbReference type="InterPro" id="IPR036056">
    <property type="entry name" value="Fibrinogen-like_C"/>
</dbReference>
<feature type="compositionally biased region" description="Polar residues" evidence="2">
    <location>
        <begin position="295"/>
        <end position="313"/>
    </location>
</feature>
<keyword evidence="6" id="KW-1185">Reference proteome</keyword>
<dbReference type="InterPro" id="IPR050373">
    <property type="entry name" value="Fibrinogen_C-term_domain"/>
</dbReference>
<accession>B4MQP5</accession>
<dbReference type="PANTHER" id="PTHR19143">
    <property type="entry name" value="FIBRINOGEN/TENASCIN/ANGIOPOEITIN"/>
    <property type="match status" value="1"/>
</dbReference>
<sequence length="313" mass="35582">MQIYFISITILIIYLSLADGNQLKNAYEKCENLLLSLKTHLNELKTKATAIGESKPTSSSNDPSSCLAAYINTNGIHMIQVPGLEPFLVACDTRVAGAGWTVIQRRQDGTENFYRNWLEYRNGFGSLGGEFFIGLERLNHLTTAEPYELYIYLEDFNGDTRHAKYDNFTIDNEENSYAIASLGRYSGDAGDSFSYHKGMPFSTFDHDVSGKGCASTNVGAWWYNDCQQSNLNGQYVEGGKYEVKLSGRGICWKSWRGYDYGYKITQMMIRPKCSNSIRRQEQQQQLLREQELKNQPRSPRQTTQFVECQPGET</sequence>
<gene>
    <name evidence="5" type="primary">Dwil\GK21394</name>
    <name evidence="5" type="ORF">Dwil_GK21394</name>
</gene>
<evidence type="ECO:0000313" key="6">
    <source>
        <dbReference type="Proteomes" id="UP000007798"/>
    </source>
</evidence>
<name>B4MQP5_DROWI</name>
<feature type="domain" description="Fibrinogen C-terminal" evidence="4">
    <location>
        <begin position="57"/>
        <end position="273"/>
    </location>
</feature>
<dbReference type="CDD" id="cd00087">
    <property type="entry name" value="FReD"/>
    <property type="match status" value="1"/>
</dbReference>
<dbReference type="GO" id="GO:0005615">
    <property type="term" value="C:extracellular space"/>
    <property type="evidence" value="ECO:0007669"/>
    <property type="project" value="TreeGrafter"/>
</dbReference>
<evidence type="ECO:0000259" key="4">
    <source>
        <dbReference type="PROSITE" id="PS51406"/>
    </source>
</evidence>
<feature type="signal peptide" evidence="3">
    <location>
        <begin position="1"/>
        <end position="18"/>
    </location>
</feature>
<dbReference type="InParanoid" id="B4MQP5"/>
<dbReference type="STRING" id="7260.B4MQP5"/>
<dbReference type="AlphaFoldDB" id="B4MQP5"/>
<protein>
    <submittedName>
        <fullName evidence="5">GK21394</fullName>
    </submittedName>
</protein>
<keyword evidence="3" id="KW-0732">Signal</keyword>
<dbReference type="PROSITE" id="PS51406">
    <property type="entry name" value="FIBRINOGEN_C_2"/>
    <property type="match status" value="1"/>
</dbReference>
<dbReference type="EMBL" id="CH963849">
    <property type="protein sequence ID" value="EDW74434.1"/>
    <property type="molecule type" value="Genomic_DNA"/>
</dbReference>
<keyword evidence="1" id="KW-1015">Disulfide bond</keyword>
<reference evidence="5 6" key="1">
    <citation type="journal article" date="2007" name="Nature">
        <title>Evolution of genes and genomes on the Drosophila phylogeny.</title>
        <authorList>
            <consortium name="Drosophila 12 Genomes Consortium"/>
            <person name="Clark A.G."/>
            <person name="Eisen M.B."/>
            <person name="Smith D.R."/>
            <person name="Bergman C.M."/>
            <person name="Oliver B."/>
            <person name="Markow T.A."/>
            <person name="Kaufman T.C."/>
            <person name="Kellis M."/>
            <person name="Gelbart W."/>
            <person name="Iyer V.N."/>
            <person name="Pollard D.A."/>
            <person name="Sackton T.B."/>
            <person name="Larracuente A.M."/>
            <person name="Singh N.D."/>
            <person name="Abad J.P."/>
            <person name="Abt D.N."/>
            <person name="Adryan B."/>
            <person name="Aguade M."/>
            <person name="Akashi H."/>
            <person name="Anderson W.W."/>
            <person name="Aquadro C.F."/>
            <person name="Ardell D.H."/>
            <person name="Arguello R."/>
            <person name="Artieri C.G."/>
            <person name="Barbash D.A."/>
            <person name="Barker D."/>
            <person name="Barsanti P."/>
            <person name="Batterham P."/>
            <person name="Batzoglou S."/>
            <person name="Begun D."/>
            <person name="Bhutkar A."/>
            <person name="Blanco E."/>
            <person name="Bosak S.A."/>
            <person name="Bradley R.K."/>
            <person name="Brand A.D."/>
            <person name="Brent M.R."/>
            <person name="Brooks A.N."/>
            <person name="Brown R.H."/>
            <person name="Butlin R.K."/>
            <person name="Caggese C."/>
            <person name="Calvi B.R."/>
            <person name="Bernardo de Carvalho A."/>
            <person name="Caspi A."/>
            <person name="Castrezana S."/>
            <person name="Celniker S.E."/>
            <person name="Chang J.L."/>
            <person name="Chapple C."/>
            <person name="Chatterji S."/>
            <person name="Chinwalla A."/>
            <person name="Civetta A."/>
            <person name="Clifton S.W."/>
            <person name="Comeron J.M."/>
            <person name="Costello J.C."/>
            <person name="Coyne J.A."/>
            <person name="Daub J."/>
            <person name="David R.G."/>
            <person name="Delcher A.L."/>
            <person name="Delehaunty K."/>
            <person name="Do C.B."/>
            <person name="Ebling H."/>
            <person name="Edwards K."/>
            <person name="Eickbush T."/>
            <person name="Evans J.D."/>
            <person name="Filipski A."/>
            <person name="Findeiss S."/>
            <person name="Freyhult E."/>
            <person name="Fulton L."/>
            <person name="Fulton R."/>
            <person name="Garcia A.C."/>
            <person name="Gardiner A."/>
            <person name="Garfield D.A."/>
            <person name="Garvin B.E."/>
            <person name="Gibson G."/>
            <person name="Gilbert D."/>
            <person name="Gnerre S."/>
            <person name="Godfrey J."/>
            <person name="Good R."/>
            <person name="Gotea V."/>
            <person name="Gravely B."/>
            <person name="Greenberg A.J."/>
            <person name="Griffiths-Jones S."/>
            <person name="Gross S."/>
            <person name="Guigo R."/>
            <person name="Gustafson E.A."/>
            <person name="Haerty W."/>
            <person name="Hahn M.W."/>
            <person name="Halligan D.L."/>
            <person name="Halpern A.L."/>
            <person name="Halter G.M."/>
            <person name="Han M.V."/>
            <person name="Heger A."/>
            <person name="Hillier L."/>
            <person name="Hinrichs A.S."/>
            <person name="Holmes I."/>
            <person name="Hoskins R.A."/>
            <person name="Hubisz M.J."/>
            <person name="Hultmark D."/>
            <person name="Huntley M.A."/>
            <person name="Jaffe D.B."/>
            <person name="Jagadeeshan S."/>
            <person name="Jeck W.R."/>
            <person name="Johnson J."/>
            <person name="Jones C.D."/>
            <person name="Jordan W.C."/>
            <person name="Karpen G.H."/>
            <person name="Kataoka E."/>
            <person name="Keightley P.D."/>
            <person name="Kheradpour P."/>
            <person name="Kirkness E.F."/>
            <person name="Koerich L.B."/>
            <person name="Kristiansen K."/>
            <person name="Kudrna D."/>
            <person name="Kulathinal R.J."/>
            <person name="Kumar S."/>
            <person name="Kwok R."/>
            <person name="Lander E."/>
            <person name="Langley C.H."/>
            <person name="Lapoint R."/>
            <person name="Lazzaro B.P."/>
            <person name="Lee S.J."/>
            <person name="Levesque L."/>
            <person name="Li R."/>
            <person name="Lin C.F."/>
            <person name="Lin M.F."/>
            <person name="Lindblad-Toh K."/>
            <person name="Llopart A."/>
            <person name="Long M."/>
            <person name="Low L."/>
            <person name="Lozovsky E."/>
            <person name="Lu J."/>
            <person name="Luo M."/>
            <person name="Machado C.A."/>
            <person name="Makalowski W."/>
            <person name="Marzo M."/>
            <person name="Matsuda M."/>
            <person name="Matzkin L."/>
            <person name="McAllister B."/>
            <person name="McBride C.S."/>
            <person name="McKernan B."/>
            <person name="McKernan K."/>
            <person name="Mendez-Lago M."/>
            <person name="Minx P."/>
            <person name="Mollenhauer M.U."/>
            <person name="Montooth K."/>
            <person name="Mount S.M."/>
            <person name="Mu X."/>
            <person name="Myers E."/>
            <person name="Negre B."/>
            <person name="Newfeld S."/>
            <person name="Nielsen R."/>
            <person name="Noor M.A."/>
            <person name="O'Grady P."/>
            <person name="Pachter L."/>
            <person name="Papaceit M."/>
            <person name="Parisi M.J."/>
            <person name="Parisi M."/>
            <person name="Parts L."/>
            <person name="Pedersen J.S."/>
            <person name="Pesole G."/>
            <person name="Phillippy A.M."/>
            <person name="Ponting C.P."/>
            <person name="Pop M."/>
            <person name="Porcelli D."/>
            <person name="Powell J.R."/>
            <person name="Prohaska S."/>
            <person name="Pruitt K."/>
            <person name="Puig M."/>
            <person name="Quesneville H."/>
            <person name="Ram K.R."/>
            <person name="Rand D."/>
            <person name="Rasmussen M.D."/>
            <person name="Reed L.K."/>
            <person name="Reenan R."/>
            <person name="Reily A."/>
            <person name="Remington K.A."/>
            <person name="Rieger T.T."/>
            <person name="Ritchie M.G."/>
            <person name="Robin C."/>
            <person name="Rogers Y.H."/>
            <person name="Rohde C."/>
            <person name="Rozas J."/>
            <person name="Rubenfield M.J."/>
            <person name="Ruiz A."/>
            <person name="Russo S."/>
            <person name="Salzberg S.L."/>
            <person name="Sanchez-Gracia A."/>
            <person name="Saranga D.J."/>
            <person name="Sato H."/>
            <person name="Schaeffer S.W."/>
            <person name="Schatz M.C."/>
            <person name="Schlenke T."/>
            <person name="Schwartz R."/>
            <person name="Segarra C."/>
            <person name="Singh R.S."/>
            <person name="Sirot L."/>
            <person name="Sirota M."/>
            <person name="Sisneros N.B."/>
            <person name="Smith C.D."/>
            <person name="Smith T.F."/>
            <person name="Spieth J."/>
            <person name="Stage D.E."/>
            <person name="Stark A."/>
            <person name="Stephan W."/>
            <person name="Strausberg R.L."/>
            <person name="Strempel S."/>
            <person name="Sturgill D."/>
            <person name="Sutton G."/>
            <person name="Sutton G.G."/>
            <person name="Tao W."/>
            <person name="Teichmann S."/>
            <person name="Tobari Y.N."/>
            <person name="Tomimura Y."/>
            <person name="Tsolas J.M."/>
            <person name="Valente V.L."/>
            <person name="Venter E."/>
            <person name="Venter J.C."/>
            <person name="Vicario S."/>
            <person name="Vieira F.G."/>
            <person name="Vilella A.J."/>
            <person name="Villasante A."/>
            <person name="Walenz B."/>
            <person name="Wang J."/>
            <person name="Wasserman M."/>
            <person name="Watts T."/>
            <person name="Wilson D."/>
            <person name="Wilson R.K."/>
            <person name="Wing R.A."/>
            <person name="Wolfner M.F."/>
            <person name="Wong A."/>
            <person name="Wong G.K."/>
            <person name="Wu C.I."/>
            <person name="Wu G."/>
            <person name="Yamamoto D."/>
            <person name="Yang H.P."/>
            <person name="Yang S.P."/>
            <person name="Yorke J.A."/>
            <person name="Yoshida K."/>
            <person name="Zdobnov E."/>
            <person name="Zhang P."/>
            <person name="Zhang Y."/>
            <person name="Zimin A.V."/>
            <person name="Baldwin J."/>
            <person name="Abdouelleil A."/>
            <person name="Abdulkadir J."/>
            <person name="Abebe A."/>
            <person name="Abera B."/>
            <person name="Abreu J."/>
            <person name="Acer S.C."/>
            <person name="Aftuck L."/>
            <person name="Alexander A."/>
            <person name="An P."/>
            <person name="Anderson E."/>
            <person name="Anderson S."/>
            <person name="Arachi H."/>
            <person name="Azer M."/>
            <person name="Bachantsang P."/>
            <person name="Barry A."/>
            <person name="Bayul T."/>
            <person name="Berlin A."/>
            <person name="Bessette D."/>
            <person name="Bloom T."/>
            <person name="Blye J."/>
            <person name="Boguslavskiy L."/>
            <person name="Bonnet C."/>
            <person name="Boukhgalter B."/>
            <person name="Bourzgui I."/>
            <person name="Brown A."/>
            <person name="Cahill P."/>
            <person name="Channer S."/>
            <person name="Cheshatsang Y."/>
            <person name="Chuda L."/>
            <person name="Citroen M."/>
            <person name="Collymore A."/>
            <person name="Cooke P."/>
            <person name="Costello M."/>
            <person name="D'Aco K."/>
            <person name="Daza R."/>
            <person name="De Haan G."/>
            <person name="DeGray S."/>
            <person name="DeMaso C."/>
            <person name="Dhargay N."/>
            <person name="Dooley K."/>
            <person name="Dooley E."/>
            <person name="Doricent M."/>
            <person name="Dorje P."/>
            <person name="Dorjee K."/>
            <person name="Dupes A."/>
            <person name="Elong R."/>
            <person name="Falk J."/>
            <person name="Farina A."/>
            <person name="Faro S."/>
            <person name="Ferguson D."/>
            <person name="Fisher S."/>
            <person name="Foley C.D."/>
            <person name="Franke A."/>
            <person name="Friedrich D."/>
            <person name="Gadbois L."/>
            <person name="Gearin G."/>
            <person name="Gearin C.R."/>
            <person name="Giannoukos G."/>
            <person name="Goode T."/>
            <person name="Graham J."/>
            <person name="Grandbois E."/>
            <person name="Grewal S."/>
            <person name="Gyaltsen K."/>
            <person name="Hafez N."/>
            <person name="Hagos B."/>
            <person name="Hall J."/>
            <person name="Henson C."/>
            <person name="Hollinger A."/>
            <person name="Honan T."/>
            <person name="Huard M.D."/>
            <person name="Hughes L."/>
            <person name="Hurhula B."/>
            <person name="Husby M.E."/>
            <person name="Kamat A."/>
            <person name="Kanga B."/>
            <person name="Kashin S."/>
            <person name="Khazanovich D."/>
            <person name="Kisner P."/>
            <person name="Lance K."/>
            <person name="Lara M."/>
            <person name="Lee W."/>
            <person name="Lennon N."/>
            <person name="Letendre F."/>
            <person name="LeVine R."/>
            <person name="Lipovsky A."/>
            <person name="Liu X."/>
            <person name="Liu J."/>
            <person name="Liu S."/>
            <person name="Lokyitsang T."/>
            <person name="Lokyitsang Y."/>
            <person name="Lubonja R."/>
            <person name="Lui A."/>
            <person name="MacDonald P."/>
            <person name="Magnisalis V."/>
            <person name="Maru K."/>
            <person name="Matthews C."/>
            <person name="McCusker W."/>
            <person name="McDonough S."/>
            <person name="Mehta T."/>
            <person name="Meldrim J."/>
            <person name="Meneus L."/>
            <person name="Mihai O."/>
            <person name="Mihalev A."/>
            <person name="Mihova T."/>
            <person name="Mittelman R."/>
            <person name="Mlenga V."/>
            <person name="Montmayeur A."/>
            <person name="Mulrain L."/>
            <person name="Navidi A."/>
            <person name="Naylor J."/>
            <person name="Negash T."/>
            <person name="Nguyen T."/>
            <person name="Nguyen N."/>
            <person name="Nicol R."/>
            <person name="Norbu C."/>
            <person name="Norbu N."/>
            <person name="Novod N."/>
            <person name="O'Neill B."/>
            <person name="Osman S."/>
            <person name="Markiewicz E."/>
            <person name="Oyono O.L."/>
            <person name="Patti C."/>
            <person name="Phunkhang P."/>
            <person name="Pierre F."/>
            <person name="Priest M."/>
            <person name="Raghuraman S."/>
            <person name="Rege F."/>
            <person name="Reyes R."/>
            <person name="Rise C."/>
            <person name="Rogov P."/>
            <person name="Ross K."/>
            <person name="Ryan E."/>
            <person name="Settipalli S."/>
            <person name="Shea T."/>
            <person name="Sherpa N."/>
            <person name="Shi L."/>
            <person name="Shih D."/>
            <person name="Sparrow T."/>
            <person name="Spaulding J."/>
            <person name="Stalker J."/>
            <person name="Stange-Thomann N."/>
            <person name="Stavropoulos S."/>
            <person name="Stone C."/>
            <person name="Strader C."/>
            <person name="Tesfaye S."/>
            <person name="Thomson T."/>
            <person name="Thoulutsang Y."/>
            <person name="Thoulutsang D."/>
            <person name="Topham K."/>
            <person name="Topping I."/>
            <person name="Tsamla T."/>
            <person name="Vassiliev H."/>
            <person name="Vo A."/>
            <person name="Wangchuk T."/>
            <person name="Wangdi T."/>
            <person name="Weiand M."/>
            <person name="Wilkinson J."/>
            <person name="Wilson A."/>
            <person name="Yadav S."/>
            <person name="Young G."/>
            <person name="Yu Q."/>
            <person name="Zembek L."/>
            <person name="Zhong D."/>
            <person name="Zimmer A."/>
            <person name="Zwirko Z."/>
            <person name="Jaffe D.B."/>
            <person name="Alvarez P."/>
            <person name="Brockman W."/>
            <person name="Butler J."/>
            <person name="Chin C."/>
            <person name="Gnerre S."/>
            <person name="Grabherr M."/>
            <person name="Kleber M."/>
            <person name="Mauceli E."/>
            <person name="MacCallum I."/>
        </authorList>
    </citation>
    <scope>NUCLEOTIDE SEQUENCE [LARGE SCALE GENOMIC DNA]</scope>
    <source>
        <strain evidence="6">Tucson 14030-0811.24</strain>
    </source>
</reference>
<evidence type="ECO:0000256" key="1">
    <source>
        <dbReference type="ARBA" id="ARBA00023157"/>
    </source>
</evidence>
<dbReference type="InterPro" id="IPR014716">
    <property type="entry name" value="Fibrinogen_a/b/g_C_1"/>
</dbReference>
<organism evidence="6">
    <name type="scientific">Drosophila willistoni</name>
    <name type="common">Fruit fly</name>
    <dbReference type="NCBI Taxonomy" id="7260"/>
    <lineage>
        <taxon>Eukaryota</taxon>
        <taxon>Metazoa</taxon>
        <taxon>Ecdysozoa</taxon>
        <taxon>Arthropoda</taxon>
        <taxon>Hexapoda</taxon>
        <taxon>Insecta</taxon>
        <taxon>Pterygota</taxon>
        <taxon>Neoptera</taxon>
        <taxon>Endopterygota</taxon>
        <taxon>Diptera</taxon>
        <taxon>Brachycera</taxon>
        <taxon>Muscomorpha</taxon>
        <taxon>Ephydroidea</taxon>
        <taxon>Drosophilidae</taxon>
        <taxon>Drosophila</taxon>
        <taxon>Sophophora</taxon>
    </lineage>
</organism>
<dbReference type="OMA" id="GRGICWK"/>
<dbReference type="PANTHER" id="PTHR19143:SF458">
    <property type="entry name" value="FIBRINOGEN C-TERMINAL DOMAIN-CONTAINING PROTEIN-RELATED"/>
    <property type="match status" value="1"/>
</dbReference>
<evidence type="ECO:0000313" key="5">
    <source>
        <dbReference type="EMBL" id="EDW74434.1"/>
    </source>
</evidence>
<dbReference type="Gene3D" id="3.90.215.10">
    <property type="entry name" value="Gamma Fibrinogen, chain A, domain 1"/>
    <property type="match status" value="1"/>
</dbReference>
<proteinExistence type="predicted"/>
<feature type="chain" id="PRO_5002818522" evidence="3">
    <location>
        <begin position="19"/>
        <end position="313"/>
    </location>
</feature>
<dbReference type="InterPro" id="IPR002181">
    <property type="entry name" value="Fibrinogen_a/b/g_C_dom"/>
</dbReference>
<dbReference type="PROSITE" id="PS00514">
    <property type="entry name" value="FIBRINOGEN_C_1"/>
    <property type="match status" value="1"/>
</dbReference>
<dbReference type="OrthoDB" id="6145874at2759"/>
<dbReference type="HOGENOM" id="CLU_038628_1_2_1"/>
<dbReference type="Pfam" id="PF00147">
    <property type="entry name" value="Fibrinogen_C"/>
    <property type="match status" value="1"/>
</dbReference>
<dbReference type="PhylomeDB" id="B4MQP5"/>
<dbReference type="SMART" id="SM00186">
    <property type="entry name" value="FBG"/>
    <property type="match status" value="1"/>
</dbReference>
<evidence type="ECO:0000256" key="3">
    <source>
        <dbReference type="SAM" id="SignalP"/>
    </source>
</evidence>
<dbReference type="eggNOG" id="KOG2579">
    <property type="taxonomic scope" value="Eukaryota"/>
</dbReference>
<dbReference type="SUPFAM" id="SSF56496">
    <property type="entry name" value="Fibrinogen C-terminal domain-like"/>
    <property type="match status" value="1"/>
</dbReference>
<feature type="region of interest" description="Disordered" evidence="2">
    <location>
        <begin position="291"/>
        <end position="313"/>
    </location>
</feature>
<dbReference type="InterPro" id="IPR020837">
    <property type="entry name" value="Fibrinogen_CS"/>
</dbReference>
<evidence type="ECO:0000256" key="2">
    <source>
        <dbReference type="SAM" id="MobiDB-lite"/>
    </source>
</evidence>